<protein>
    <recommendedName>
        <fullName evidence="9">Adenosine deaminase domain-containing protein</fullName>
    </recommendedName>
</protein>
<comment type="similarity">
    <text evidence="2">Belongs to the metallo-dependent hydrolases superfamily. Adenosine and AMP deaminases family.</text>
</comment>
<dbReference type="EMBL" id="JACMSC010000009">
    <property type="protein sequence ID" value="KAG6507809.1"/>
    <property type="molecule type" value="Genomic_DNA"/>
</dbReference>
<dbReference type="Proteomes" id="UP000734854">
    <property type="component" value="Unassembled WGS sequence"/>
</dbReference>
<evidence type="ECO:0000313" key="10">
    <source>
        <dbReference type="EMBL" id="KAG6507809.1"/>
    </source>
</evidence>
<proteinExistence type="inferred from homology"/>
<dbReference type="CDD" id="cd00443">
    <property type="entry name" value="ADA_AMPD"/>
    <property type="match status" value="1"/>
</dbReference>
<dbReference type="GO" id="GO:0004000">
    <property type="term" value="F:adenosine deaminase activity"/>
    <property type="evidence" value="ECO:0007669"/>
    <property type="project" value="TreeGrafter"/>
</dbReference>
<keyword evidence="5" id="KW-0862">Zinc</keyword>
<evidence type="ECO:0000259" key="9">
    <source>
        <dbReference type="Pfam" id="PF00962"/>
    </source>
</evidence>
<dbReference type="PANTHER" id="PTHR11409">
    <property type="entry name" value="ADENOSINE DEAMINASE"/>
    <property type="match status" value="1"/>
</dbReference>
<evidence type="ECO:0000256" key="1">
    <source>
        <dbReference type="ARBA" id="ARBA00001947"/>
    </source>
</evidence>
<evidence type="ECO:0000256" key="5">
    <source>
        <dbReference type="ARBA" id="ARBA00022833"/>
    </source>
</evidence>
<organism evidence="10 11">
    <name type="scientific">Zingiber officinale</name>
    <name type="common">Ginger</name>
    <name type="synonym">Amomum zingiber</name>
    <dbReference type="NCBI Taxonomy" id="94328"/>
    <lineage>
        <taxon>Eukaryota</taxon>
        <taxon>Viridiplantae</taxon>
        <taxon>Streptophyta</taxon>
        <taxon>Embryophyta</taxon>
        <taxon>Tracheophyta</taxon>
        <taxon>Spermatophyta</taxon>
        <taxon>Magnoliopsida</taxon>
        <taxon>Liliopsida</taxon>
        <taxon>Zingiberales</taxon>
        <taxon>Zingiberaceae</taxon>
        <taxon>Zingiber</taxon>
    </lineage>
</organism>
<dbReference type="GO" id="GO:0006154">
    <property type="term" value="P:adenosine catabolic process"/>
    <property type="evidence" value="ECO:0007669"/>
    <property type="project" value="TreeGrafter"/>
</dbReference>
<dbReference type="AlphaFoldDB" id="A0A8J5GHH9"/>
<dbReference type="Gene3D" id="3.20.20.140">
    <property type="entry name" value="Metal-dependent hydrolases"/>
    <property type="match status" value="1"/>
</dbReference>
<dbReference type="Pfam" id="PF00962">
    <property type="entry name" value="A_deaminase"/>
    <property type="match status" value="1"/>
</dbReference>
<comment type="catalytic activity">
    <reaction evidence="7">
        <text>N(6)-methyl-AMP + H2O + H(+) = IMP + methylamine</text>
        <dbReference type="Rhea" id="RHEA:16001"/>
        <dbReference type="ChEBI" id="CHEBI:15377"/>
        <dbReference type="ChEBI" id="CHEBI:15378"/>
        <dbReference type="ChEBI" id="CHEBI:58053"/>
        <dbReference type="ChEBI" id="CHEBI:59338"/>
        <dbReference type="ChEBI" id="CHEBI:144842"/>
    </reaction>
    <physiologicalReaction direction="left-to-right" evidence="7">
        <dbReference type="Rhea" id="RHEA:16002"/>
    </physiologicalReaction>
</comment>
<keyword evidence="8" id="KW-0472">Membrane</keyword>
<comment type="cofactor">
    <cofactor evidence="1">
        <name>Zn(2+)</name>
        <dbReference type="ChEBI" id="CHEBI:29105"/>
    </cofactor>
</comment>
<keyword evidence="8" id="KW-0812">Transmembrane</keyword>
<reference evidence="10 11" key="1">
    <citation type="submission" date="2020-08" db="EMBL/GenBank/DDBJ databases">
        <title>Plant Genome Project.</title>
        <authorList>
            <person name="Zhang R.-G."/>
        </authorList>
    </citation>
    <scope>NUCLEOTIDE SEQUENCE [LARGE SCALE GENOMIC DNA]</scope>
    <source>
        <tissue evidence="10">Rhizome</tissue>
    </source>
</reference>
<keyword evidence="6" id="KW-0546">Nucleotide metabolism</keyword>
<feature type="domain" description="Adenosine deaminase" evidence="9">
    <location>
        <begin position="243"/>
        <end position="541"/>
    </location>
</feature>
<evidence type="ECO:0000256" key="4">
    <source>
        <dbReference type="ARBA" id="ARBA00022801"/>
    </source>
</evidence>
<feature type="transmembrane region" description="Helical" evidence="8">
    <location>
        <begin position="12"/>
        <end position="36"/>
    </location>
</feature>
<keyword evidence="3" id="KW-0479">Metal-binding</keyword>
<keyword evidence="11" id="KW-1185">Reference proteome</keyword>
<dbReference type="GO" id="GO:0046872">
    <property type="term" value="F:metal ion binding"/>
    <property type="evidence" value="ECO:0007669"/>
    <property type="project" value="UniProtKB-KW"/>
</dbReference>
<dbReference type="SUPFAM" id="SSF51556">
    <property type="entry name" value="Metallo-dependent hydrolases"/>
    <property type="match status" value="1"/>
</dbReference>
<dbReference type="GO" id="GO:0046103">
    <property type="term" value="P:inosine biosynthetic process"/>
    <property type="evidence" value="ECO:0007669"/>
    <property type="project" value="TreeGrafter"/>
</dbReference>
<dbReference type="InterPro" id="IPR001365">
    <property type="entry name" value="A_deaminase_dom"/>
</dbReference>
<comment type="caution">
    <text evidence="10">The sequence shown here is derived from an EMBL/GenBank/DDBJ whole genome shotgun (WGS) entry which is preliminary data.</text>
</comment>
<dbReference type="GO" id="GO:0009117">
    <property type="term" value="P:nucleotide metabolic process"/>
    <property type="evidence" value="ECO:0007669"/>
    <property type="project" value="UniProtKB-KW"/>
</dbReference>
<name>A0A8J5GHH9_ZINOF</name>
<accession>A0A8J5GHH9</accession>
<evidence type="ECO:0000256" key="6">
    <source>
        <dbReference type="ARBA" id="ARBA00023080"/>
    </source>
</evidence>
<keyword evidence="4" id="KW-0378">Hydrolase</keyword>
<evidence type="ECO:0000256" key="7">
    <source>
        <dbReference type="ARBA" id="ARBA00048787"/>
    </source>
</evidence>
<evidence type="ECO:0000256" key="2">
    <source>
        <dbReference type="ARBA" id="ARBA00006676"/>
    </source>
</evidence>
<evidence type="ECO:0000256" key="8">
    <source>
        <dbReference type="SAM" id="Phobius"/>
    </source>
</evidence>
<dbReference type="InterPro" id="IPR032466">
    <property type="entry name" value="Metal_Hydrolase"/>
</dbReference>
<dbReference type="FunFam" id="3.20.20.140:FF:000050">
    <property type="entry name" value="Adenosine/AMP deaminase family protein"/>
    <property type="match status" value="1"/>
</dbReference>
<sequence>MIRRQDIGKGFPLFFLLLAFGSFIATYNLVAMVIHYRRRESVNQLRVDNFASGMLKIGRLRVQRQLFHVAATAIDAAYSRWQCRIMHYWSPDQVLVRSWSDLQINSWPGLQIKYWSGLHITSWLGSQTLASVRVISENDSHAQRPSRSVVPDSRPSATPLGLEVGEHFHYTFYLWMCLYIEDYVRRNGCLRKPSHGLDNSLFHIALELAKVLGDEGVINFEDVVHVIMKITDSSGYCFHVIFAADGRSLPECFKLFDLFHILTTDHQTVTRITKEVIEDFAAENVVYLELRTTPKQNESKGMTKLSYMKAVINGIQAVDTVDVAFVTSGANNLPLSETTPVNCISNCNKRKKIYVRLLLSIDRRETTASAMETVKLARELKDFGVVGLDLSGNPIVGEWETFLPALKHAKEIGLPITLHCGEVPNHKEIKAMIDFCPQRIGHACFLKEEEWTRVKVLRIPVEICLTSNIQMIEHDCAADIYKVNHPVALCTDDSGLFSTSLSNEYHLAASTFGLNKRDMFILARSAIQFSFADLEVKEELSKIFCEAEGTLFM</sequence>
<keyword evidence="8" id="KW-1133">Transmembrane helix</keyword>
<dbReference type="InterPro" id="IPR006330">
    <property type="entry name" value="Ado/ade_deaminase"/>
</dbReference>
<evidence type="ECO:0000313" key="11">
    <source>
        <dbReference type="Proteomes" id="UP000734854"/>
    </source>
</evidence>
<gene>
    <name evidence="10" type="ORF">ZIOFF_033162</name>
</gene>
<dbReference type="PANTHER" id="PTHR11409:SF42">
    <property type="entry name" value="ADENOSINE DEAMINASE-LIKE PROTEIN"/>
    <property type="match status" value="1"/>
</dbReference>
<evidence type="ECO:0000256" key="3">
    <source>
        <dbReference type="ARBA" id="ARBA00022723"/>
    </source>
</evidence>